<protein>
    <submittedName>
        <fullName evidence="1">Uncharacterized protein</fullName>
    </submittedName>
</protein>
<evidence type="ECO:0000313" key="1">
    <source>
        <dbReference type="EMBL" id="KAG2307116.1"/>
    </source>
</evidence>
<organism evidence="1 2">
    <name type="scientific">Brassica carinata</name>
    <name type="common">Ethiopian mustard</name>
    <name type="synonym">Abyssinian cabbage</name>
    <dbReference type="NCBI Taxonomy" id="52824"/>
    <lineage>
        <taxon>Eukaryota</taxon>
        <taxon>Viridiplantae</taxon>
        <taxon>Streptophyta</taxon>
        <taxon>Embryophyta</taxon>
        <taxon>Tracheophyta</taxon>
        <taxon>Spermatophyta</taxon>
        <taxon>Magnoliopsida</taxon>
        <taxon>eudicotyledons</taxon>
        <taxon>Gunneridae</taxon>
        <taxon>Pentapetalae</taxon>
        <taxon>rosids</taxon>
        <taxon>malvids</taxon>
        <taxon>Brassicales</taxon>
        <taxon>Brassicaceae</taxon>
        <taxon>Brassiceae</taxon>
        <taxon>Brassica</taxon>
    </lineage>
</organism>
<dbReference type="InterPro" id="IPR007750">
    <property type="entry name" value="DUF674"/>
</dbReference>
<accession>A0A8X7VAD3</accession>
<comment type="caution">
    <text evidence="1">The sequence shown here is derived from an EMBL/GenBank/DDBJ whole genome shotgun (WGS) entry which is preliminary data.</text>
</comment>
<proteinExistence type="predicted"/>
<dbReference type="Pfam" id="PF05056">
    <property type="entry name" value="DUF674"/>
    <property type="match status" value="1"/>
</dbReference>
<dbReference type="Proteomes" id="UP000886595">
    <property type="component" value="Unassembled WGS sequence"/>
</dbReference>
<dbReference type="AlphaFoldDB" id="A0A8X7VAD3"/>
<reference evidence="1 2" key="1">
    <citation type="submission" date="2020-02" db="EMBL/GenBank/DDBJ databases">
        <authorList>
            <person name="Ma Q."/>
            <person name="Huang Y."/>
            <person name="Song X."/>
            <person name="Pei D."/>
        </authorList>
    </citation>
    <scope>NUCLEOTIDE SEQUENCE [LARGE SCALE GENOMIC DNA]</scope>
    <source>
        <strain evidence="1">Sxm20200214</strain>
        <tissue evidence="1">Leaf</tissue>
    </source>
</reference>
<sequence length="453" mass="50957">MGFRQGLLGHIFIHTYRVVLAEAGKDFVEVLCGLLTLPMGTIVRLLEKHKNPQSLNVGFFHNLHRSVSIMEDDNFETQACKNLLLHPKSVKEAQCRGLKLNIEDDDAEKTKFFVCPHFMYDESCCKAYSNIRTSTCSCGRTMGHYIHVEEGEEDNDCLGNKGEGVFLSCRTSFIITDDMKVALNSMGLVLNILSDRGYSGFDKLREMVLDVGFEEVITLLGCLFTSEAPLTDTFLVAGEDECLTLKVLIRKLDKEILYAECREDFVDFLFSFLAIPLEFAWELSIHDANLGMPKRRNNFQMRTTYCYSFHAQLLDVVIQEKPEYECLFSRHGYTDNTLRKKIKTVREDGLKVVKVSPVSASVGHVKGETNFILSDDLVVTPMNSSSTISLLNKLQLSIGDIEEHVISIGKNEATSILRASLIATSALTNGLSNFLSKMKPEEANQPTKKDRKV</sequence>
<dbReference type="PANTHER" id="PTHR33103">
    <property type="entry name" value="OS01G0153900 PROTEIN"/>
    <property type="match status" value="1"/>
</dbReference>
<dbReference type="EMBL" id="JAAMPC010000006">
    <property type="protein sequence ID" value="KAG2307116.1"/>
    <property type="molecule type" value="Genomic_DNA"/>
</dbReference>
<dbReference type="OrthoDB" id="1099638at2759"/>
<name>A0A8X7VAD3_BRACI</name>
<dbReference type="PANTHER" id="PTHR33103:SF69">
    <property type="entry name" value="DUF674 FAMILY PROTEIN"/>
    <property type="match status" value="1"/>
</dbReference>
<evidence type="ECO:0000313" key="2">
    <source>
        <dbReference type="Proteomes" id="UP000886595"/>
    </source>
</evidence>
<keyword evidence="2" id="KW-1185">Reference proteome</keyword>
<gene>
    <name evidence="1" type="ORF">Bca52824_026864</name>
</gene>